<organism evidence="2 3">
    <name type="scientific">Streptomyces griseus subsp. griseus (strain JCM 4626 / CBS 651.72 / NBRC 13350 / KCC S-0626 / ISP 5235)</name>
    <dbReference type="NCBI Taxonomy" id="455632"/>
    <lineage>
        <taxon>Bacteria</taxon>
        <taxon>Bacillati</taxon>
        <taxon>Actinomycetota</taxon>
        <taxon>Actinomycetes</taxon>
        <taxon>Kitasatosporales</taxon>
        <taxon>Streptomycetaceae</taxon>
        <taxon>Streptomyces</taxon>
    </lineage>
</organism>
<dbReference type="KEGG" id="sgr:SGR_6162"/>
<dbReference type="AlphaFoldDB" id="B1W4H4"/>
<sequence length="186" mass="21214">MRPLTREEVRDAIVNLDPATKKVRLPARFDDVRWHRIDYLGWRDLRAPKHAYLVTEADGRAHGVLLRQAPNDAAHGSRAVMCDLCRFARRFNEVSLFTAQRPSRDKRERLDAVGLLLCTDLDCAVKVHGKPVREAVDRPVDEIIASRREGLLSRTIAFVRSVAEPRRAAERSASGAARRRRRYEGP</sequence>
<dbReference type="PATRIC" id="fig|455632.4.peg.6319"/>
<dbReference type="EMBL" id="AP009493">
    <property type="protein sequence ID" value="BAG22991.1"/>
    <property type="molecule type" value="Genomic_DNA"/>
</dbReference>
<dbReference type="RefSeq" id="WP_012381751.1">
    <property type="nucleotide sequence ID" value="NC_010572.1"/>
</dbReference>
<accession>B1W4H4</accession>
<evidence type="ECO:0000259" key="1">
    <source>
        <dbReference type="Pfam" id="PF16571"/>
    </source>
</evidence>
<dbReference type="Proteomes" id="UP000001685">
    <property type="component" value="Chromosome"/>
</dbReference>
<protein>
    <recommendedName>
        <fullName evidence="1">Elongation factor G-binding protein C-terminal treble-clef zinc-finger domain-containing protein</fullName>
    </recommendedName>
</protein>
<feature type="domain" description="Elongation factor G-binding protein C-terminal treble-clef zinc-finger" evidence="1">
    <location>
        <begin position="8"/>
        <end position="162"/>
    </location>
</feature>
<dbReference type="HOGENOM" id="CLU_116295_0_0_11"/>
<dbReference type="eggNOG" id="COG1309">
    <property type="taxonomic scope" value="Bacteria"/>
</dbReference>
<evidence type="ECO:0000313" key="3">
    <source>
        <dbReference type="Proteomes" id="UP000001685"/>
    </source>
</evidence>
<reference evidence="3" key="1">
    <citation type="journal article" date="2008" name="J. Bacteriol.">
        <title>Genome sequence of the streptomycin-producing microorganism Streptomyces griseus IFO 13350.</title>
        <authorList>
            <person name="Ohnishi Y."/>
            <person name="Ishikawa J."/>
            <person name="Hara H."/>
            <person name="Suzuki H."/>
            <person name="Ikenoya M."/>
            <person name="Ikeda H."/>
            <person name="Yamashita A."/>
            <person name="Hattori M."/>
            <person name="Horinouchi S."/>
        </authorList>
    </citation>
    <scope>NUCLEOTIDE SEQUENCE [LARGE SCALE GENOMIC DNA]</scope>
    <source>
        <strain evidence="3">JCM 4626 / NBRC 13350</strain>
    </source>
</reference>
<gene>
    <name evidence="2" type="ordered locus">SGR_6162</name>
</gene>
<dbReference type="Pfam" id="PF16571">
    <property type="entry name" value="FBP_C"/>
    <property type="match status" value="1"/>
</dbReference>
<name>B1W4H4_STRGG</name>
<dbReference type="InterPro" id="IPR032330">
    <property type="entry name" value="EF-G-binding_C"/>
</dbReference>
<proteinExistence type="predicted"/>
<evidence type="ECO:0000313" key="2">
    <source>
        <dbReference type="EMBL" id="BAG22991.1"/>
    </source>
</evidence>